<sequence>MIDLVNQKKVQTYPRMTALKSLRNTFMQNIIRVVGLFLRRNVKLTEMNLYQKIVYCPVAETVVSNLNVKGEIPKHLYGLLLRIGSNPIYVQDPSLFEWYLGDGMIHCLKLQYGKAVEFKSRMVTESGIRGYTRGAHEVVNTNIFEHAGKLWAVIEAGAFPICLDHDLNVERSQLFNSDADLPFTAHPRKDQKTGHLHAICYDALDHKNAYYEVIDEHGELVHLTQIFLQHGPMIHDCLITEQDVIVFDFPLTFSVSRLLQGKSVPYQWNEQHQARIGILPKYGHAEKIHWFNIEACFVFHAANAYRDEQHRIILDVVVHQNDFEHAQHAAYEHQKATLERWIIDLDLEQIERSILDTQVQEFPKIDERYIGQAYRYLYTLGFPQDGVFNFIKIHDLVTHESSNYDFGDQWAIGEVTFVPEAEDSLEGKGFLMTYLHHINGAASKVLIIKVDGLHLELQAEIDLGVRVPLGFHCNWVSLRKK</sequence>
<gene>
    <name evidence="6" type="ORF">F990_00049</name>
</gene>
<dbReference type="PANTHER" id="PTHR10543">
    <property type="entry name" value="BETA-CAROTENE DIOXYGENASE"/>
    <property type="match status" value="1"/>
</dbReference>
<comment type="similarity">
    <text evidence="1">Belongs to the carotenoid oxygenase family.</text>
</comment>
<dbReference type="GO" id="GO:0010436">
    <property type="term" value="F:carotenoid dioxygenase activity"/>
    <property type="evidence" value="ECO:0007669"/>
    <property type="project" value="TreeGrafter"/>
</dbReference>
<reference evidence="6 7" key="1">
    <citation type="submission" date="2013-10" db="EMBL/GenBank/DDBJ databases">
        <title>The Genome Sequence of Acinetobacter tjernbergiae CIP107465.</title>
        <authorList>
            <consortium name="The Broad Institute Genomics Platform"/>
            <consortium name="The Broad Institute Genome Sequencing Center for Infectious Disease"/>
            <person name="Cerqueira G."/>
            <person name="Feldgarden M."/>
            <person name="Courvalin P."/>
            <person name="Grillot-Courvalin C."/>
            <person name="Clermont D."/>
            <person name="Rocha E."/>
            <person name="Yoon E.-J."/>
            <person name="Nemec A."/>
            <person name="Young S.K."/>
            <person name="Zeng Q."/>
            <person name="Gargeya S."/>
            <person name="Fitzgerald M."/>
            <person name="Abouelleil A."/>
            <person name="Alvarado L."/>
            <person name="Berlin A.M."/>
            <person name="Chapman S.B."/>
            <person name="Gainer-Dewar J."/>
            <person name="Goldberg J."/>
            <person name="Gnerre S."/>
            <person name="Griggs A."/>
            <person name="Gujja S."/>
            <person name="Hansen M."/>
            <person name="Howarth C."/>
            <person name="Imamovic A."/>
            <person name="Ireland A."/>
            <person name="Larimer J."/>
            <person name="McCowan C."/>
            <person name="Murphy C."/>
            <person name="Pearson M."/>
            <person name="Poon T.W."/>
            <person name="Priest M."/>
            <person name="Roberts A."/>
            <person name="Saif S."/>
            <person name="Shea T."/>
            <person name="Sykes S."/>
            <person name="Wortman J."/>
            <person name="Nusbaum C."/>
            <person name="Birren B."/>
        </authorList>
    </citation>
    <scope>NUCLEOTIDE SEQUENCE [LARGE SCALE GENOMIC DNA]</scope>
    <source>
        <strain evidence="6 7">CIP 107465</strain>
    </source>
</reference>
<evidence type="ECO:0000256" key="5">
    <source>
        <dbReference type="PIRSR" id="PIRSR604294-1"/>
    </source>
</evidence>
<dbReference type="OrthoDB" id="6636843at2"/>
<dbReference type="PATRIC" id="fig|1120928.5.peg.48"/>
<evidence type="ECO:0000256" key="1">
    <source>
        <dbReference type="ARBA" id="ARBA00006787"/>
    </source>
</evidence>
<accession>V2US08</accession>
<keyword evidence="3" id="KW-0560">Oxidoreductase</keyword>
<keyword evidence="2 5" id="KW-0479">Metal-binding</keyword>
<evidence type="ECO:0000313" key="7">
    <source>
        <dbReference type="Proteomes" id="UP000017404"/>
    </source>
</evidence>
<dbReference type="EMBL" id="AYEV01000001">
    <property type="protein sequence ID" value="ESK57513.1"/>
    <property type="molecule type" value="Genomic_DNA"/>
</dbReference>
<comment type="cofactor">
    <cofactor evidence="5">
        <name>Fe(2+)</name>
        <dbReference type="ChEBI" id="CHEBI:29033"/>
    </cofactor>
    <text evidence="5">Binds 1 Fe(2+) ion per subunit.</text>
</comment>
<protein>
    <submittedName>
        <fullName evidence="6">Uncharacterized protein</fullName>
    </submittedName>
</protein>
<keyword evidence="7" id="KW-1185">Reference proteome</keyword>
<dbReference type="InterPro" id="IPR004294">
    <property type="entry name" value="Carotenoid_Oase"/>
</dbReference>
<dbReference type="Proteomes" id="UP000017404">
    <property type="component" value="Unassembled WGS sequence"/>
</dbReference>
<dbReference type="STRING" id="202955.GCA_000759995_03466"/>
<proteinExistence type="inferred from homology"/>
<feature type="binding site" evidence="5">
    <location>
        <position position="186"/>
    </location>
    <ligand>
        <name>Fe cation</name>
        <dbReference type="ChEBI" id="CHEBI:24875"/>
        <note>catalytic</note>
    </ligand>
</feature>
<dbReference type="AlphaFoldDB" id="V2US08"/>
<evidence type="ECO:0000256" key="3">
    <source>
        <dbReference type="ARBA" id="ARBA00023002"/>
    </source>
</evidence>
<dbReference type="GO" id="GO:0046872">
    <property type="term" value="F:metal ion binding"/>
    <property type="evidence" value="ECO:0007669"/>
    <property type="project" value="UniProtKB-KW"/>
</dbReference>
<feature type="binding site" evidence="5">
    <location>
        <position position="235"/>
    </location>
    <ligand>
        <name>Fe cation</name>
        <dbReference type="ChEBI" id="CHEBI:24875"/>
        <note>catalytic</note>
    </ligand>
</feature>
<dbReference type="PANTHER" id="PTHR10543:SF89">
    <property type="entry name" value="CAROTENOID 9,10(9',10')-CLEAVAGE DIOXYGENASE 1"/>
    <property type="match status" value="1"/>
</dbReference>
<feature type="binding site" evidence="5">
    <location>
        <position position="472"/>
    </location>
    <ligand>
        <name>Fe cation</name>
        <dbReference type="ChEBI" id="CHEBI:24875"/>
        <note>catalytic</note>
    </ligand>
</feature>
<keyword evidence="4 5" id="KW-0408">Iron</keyword>
<evidence type="ECO:0000313" key="6">
    <source>
        <dbReference type="EMBL" id="ESK57513.1"/>
    </source>
</evidence>
<dbReference type="eggNOG" id="COG3670">
    <property type="taxonomic scope" value="Bacteria"/>
</dbReference>
<name>V2US08_9GAMM</name>
<organism evidence="6 7">
    <name type="scientific">Acinetobacter tjernbergiae DSM 14971 = CIP 107465</name>
    <dbReference type="NCBI Taxonomy" id="1120928"/>
    <lineage>
        <taxon>Bacteria</taxon>
        <taxon>Pseudomonadati</taxon>
        <taxon>Pseudomonadota</taxon>
        <taxon>Gammaproteobacteria</taxon>
        <taxon>Moraxellales</taxon>
        <taxon>Moraxellaceae</taxon>
        <taxon>Acinetobacter</taxon>
    </lineage>
</organism>
<dbReference type="Pfam" id="PF03055">
    <property type="entry name" value="RPE65"/>
    <property type="match status" value="1"/>
</dbReference>
<evidence type="ECO:0000256" key="4">
    <source>
        <dbReference type="ARBA" id="ARBA00023004"/>
    </source>
</evidence>
<dbReference type="GO" id="GO:0016121">
    <property type="term" value="P:carotene catabolic process"/>
    <property type="evidence" value="ECO:0007669"/>
    <property type="project" value="TreeGrafter"/>
</dbReference>
<feature type="binding site" evidence="5">
    <location>
        <position position="300"/>
    </location>
    <ligand>
        <name>Fe cation</name>
        <dbReference type="ChEBI" id="CHEBI:24875"/>
        <note>catalytic</note>
    </ligand>
</feature>
<dbReference type="RefSeq" id="WP_023274477.1">
    <property type="nucleotide sequence ID" value="NZ_AYEV01000001.1"/>
</dbReference>
<evidence type="ECO:0000256" key="2">
    <source>
        <dbReference type="ARBA" id="ARBA00022723"/>
    </source>
</evidence>
<comment type="caution">
    <text evidence="6">The sequence shown here is derived from an EMBL/GenBank/DDBJ whole genome shotgun (WGS) entry which is preliminary data.</text>
</comment>